<evidence type="ECO:0000256" key="1">
    <source>
        <dbReference type="ARBA" id="ARBA00001922"/>
    </source>
</evidence>
<dbReference type="EMBL" id="CP126114">
    <property type="protein sequence ID" value="WHY83984.1"/>
    <property type="molecule type" value="Genomic_DNA"/>
</dbReference>
<dbReference type="InterPro" id="IPR006159">
    <property type="entry name" value="Acid_CoA_mut_C"/>
</dbReference>
<dbReference type="GO" id="GO:0016853">
    <property type="term" value="F:isomerase activity"/>
    <property type="evidence" value="ECO:0007669"/>
    <property type="project" value="UniProtKB-KW"/>
</dbReference>
<organism evidence="7 8">
    <name type="scientific">Neobacillus novalis</name>
    <dbReference type="NCBI Taxonomy" id="220687"/>
    <lineage>
        <taxon>Bacteria</taxon>
        <taxon>Bacillati</taxon>
        <taxon>Bacillota</taxon>
        <taxon>Bacilli</taxon>
        <taxon>Bacillales</taxon>
        <taxon>Bacillaceae</taxon>
        <taxon>Neobacillus</taxon>
    </lineage>
</organism>
<keyword evidence="5" id="KW-0170">Cobalt</keyword>
<reference evidence="7" key="1">
    <citation type="submission" date="2023-05" db="EMBL/GenBank/DDBJ databases">
        <title>Comparative genomics of Bacillaceae isolates and their secondary metabolite potential.</title>
        <authorList>
            <person name="Song L."/>
            <person name="Nielsen L.J."/>
            <person name="Mohite O."/>
            <person name="Xu X."/>
            <person name="Weber T."/>
            <person name="Kovacs A.T."/>
        </authorList>
    </citation>
    <scope>NUCLEOTIDE SEQUENCE</scope>
    <source>
        <strain evidence="7">XLM17</strain>
    </source>
</reference>
<evidence type="ECO:0000256" key="2">
    <source>
        <dbReference type="ARBA" id="ARBA00022628"/>
    </source>
</evidence>
<dbReference type="AlphaFoldDB" id="A0AA95S987"/>
<dbReference type="GO" id="GO:0046872">
    <property type="term" value="F:metal ion binding"/>
    <property type="evidence" value="ECO:0007669"/>
    <property type="project" value="UniProtKB-KW"/>
</dbReference>
<dbReference type="PROSITE" id="PS51332">
    <property type="entry name" value="B12_BINDING"/>
    <property type="match status" value="1"/>
</dbReference>
<dbReference type="RefSeq" id="WP_066088000.1">
    <property type="nucleotide sequence ID" value="NZ_CP126114.1"/>
</dbReference>
<dbReference type="CDD" id="cd02071">
    <property type="entry name" value="MM_CoA_mut_B12_BD"/>
    <property type="match status" value="1"/>
</dbReference>
<keyword evidence="8" id="KW-1185">Reference proteome</keyword>
<dbReference type="PANTHER" id="PTHR48101:SF1">
    <property type="entry name" value="METHYLMALONYL-COA MUTASE, LARGE SUBUNIT"/>
    <property type="match status" value="1"/>
</dbReference>
<dbReference type="PANTHER" id="PTHR48101">
    <property type="entry name" value="METHYLMALONYL-COA MUTASE, MITOCHONDRIAL-RELATED"/>
    <property type="match status" value="1"/>
</dbReference>
<dbReference type="SUPFAM" id="SSF52242">
    <property type="entry name" value="Cobalamin (vitamin B12)-binding domain"/>
    <property type="match status" value="1"/>
</dbReference>
<evidence type="ECO:0000256" key="4">
    <source>
        <dbReference type="ARBA" id="ARBA00023235"/>
    </source>
</evidence>
<keyword evidence="4" id="KW-0413">Isomerase</keyword>
<keyword evidence="2" id="KW-0846">Cobalamin</keyword>
<protein>
    <submittedName>
        <fullName evidence="7">Cobalamin B12-binding domain-containing protein</fullName>
    </submittedName>
</protein>
<dbReference type="InterPro" id="IPR006158">
    <property type="entry name" value="Cobalamin-bd"/>
</dbReference>
<evidence type="ECO:0000313" key="7">
    <source>
        <dbReference type="EMBL" id="WHY83984.1"/>
    </source>
</evidence>
<comment type="cofactor">
    <cofactor evidence="1">
        <name>adenosylcob(III)alamin</name>
        <dbReference type="ChEBI" id="CHEBI:18408"/>
    </cofactor>
</comment>
<feature type="domain" description="B12-binding" evidence="6">
    <location>
        <begin position="4"/>
        <end position="135"/>
    </location>
</feature>
<dbReference type="Proteomes" id="UP001178288">
    <property type="component" value="Chromosome"/>
</dbReference>
<dbReference type="Pfam" id="PF02310">
    <property type="entry name" value="B12-binding"/>
    <property type="match status" value="1"/>
</dbReference>
<gene>
    <name evidence="7" type="ORF">QNH39_14965</name>
</gene>
<dbReference type="Gene3D" id="3.40.50.280">
    <property type="entry name" value="Cobalamin-binding domain"/>
    <property type="match status" value="1"/>
</dbReference>
<accession>A0AA95S987</accession>
<dbReference type="NCBIfam" id="TIGR00640">
    <property type="entry name" value="acid_CoA_mut_C"/>
    <property type="match status" value="1"/>
</dbReference>
<evidence type="ECO:0000256" key="5">
    <source>
        <dbReference type="ARBA" id="ARBA00023285"/>
    </source>
</evidence>
<keyword evidence="3" id="KW-0479">Metal-binding</keyword>
<name>A0AA95S987_9BACI</name>
<sequence>MKRPLRVVVAKIGLDGHDRGAKVIAAGFRDAGFEVIYTGIRQTPKKVAAIANQEDADVIAVSILSGAHNKLCGKLMELLKEQQADDIVCLVGGIIPNRDIEYLKSIGYAGVFTPGSELGDIVNFVKEKTKDRNQEYSL</sequence>
<evidence type="ECO:0000259" key="6">
    <source>
        <dbReference type="PROSITE" id="PS51332"/>
    </source>
</evidence>
<evidence type="ECO:0000313" key="8">
    <source>
        <dbReference type="Proteomes" id="UP001178288"/>
    </source>
</evidence>
<dbReference type="KEGG" id="nnv:QNH39_14965"/>
<proteinExistence type="predicted"/>
<dbReference type="GO" id="GO:0031419">
    <property type="term" value="F:cobalamin binding"/>
    <property type="evidence" value="ECO:0007669"/>
    <property type="project" value="UniProtKB-KW"/>
</dbReference>
<evidence type="ECO:0000256" key="3">
    <source>
        <dbReference type="ARBA" id="ARBA00022723"/>
    </source>
</evidence>
<dbReference type="InterPro" id="IPR036724">
    <property type="entry name" value="Cobalamin-bd_sf"/>
</dbReference>